<reference evidence="2" key="2">
    <citation type="submission" date="2023-05" db="EMBL/GenBank/DDBJ databases">
        <authorList>
            <consortium name="Lawrence Berkeley National Laboratory"/>
            <person name="Steindorff A."/>
            <person name="Hensen N."/>
            <person name="Bonometti L."/>
            <person name="Westerberg I."/>
            <person name="Brannstrom I.O."/>
            <person name="Guillou S."/>
            <person name="Cros-Aarteil S."/>
            <person name="Calhoun S."/>
            <person name="Haridas S."/>
            <person name="Kuo A."/>
            <person name="Mondo S."/>
            <person name="Pangilinan J."/>
            <person name="Riley R."/>
            <person name="Labutti K."/>
            <person name="Andreopoulos B."/>
            <person name="Lipzen A."/>
            <person name="Chen C."/>
            <person name="Yanf M."/>
            <person name="Daum C."/>
            <person name="Ng V."/>
            <person name="Clum A."/>
            <person name="Ohm R."/>
            <person name="Martin F."/>
            <person name="Silar P."/>
            <person name="Natvig D."/>
            <person name="Lalanne C."/>
            <person name="Gautier V."/>
            <person name="Ament-Velasquez S.L."/>
            <person name="Kruys A."/>
            <person name="Hutchinson M.I."/>
            <person name="Powell A.J."/>
            <person name="Barry K."/>
            <person name="Miller A.N."/>
            <person name="Grigoriev I.V."/>
            <person name="Debuchy R."/>
            <person name="Gladieux P."/>
            <person name="Thoren M.H."/>
            <person name="Johannesson H."/>
        </authorList>
    </citation>
    <scope>NUCLEOTIDE SEQUENCE</scope>
    <source>
        <strain evidence="2">CBS 508.74</strain>
    </source>
</reference>
<dbReference type="EMBL" id="MU853332">
    <property type="protein sequence ID" value="KAK4117217.1"/>
    <property type="molecule type" value="Genomic_DNA"/>
</dbReference>
<evidence type="ECO:0000256" key="1">
    <source>
        <dbReference type="SAM" id="MobiDB-lite"/>
    </source>
</evidence>
<dbReference type="Proteomes" id="UP001302812">
    <property type="component" value="Unassembled WGS sequence"/>
</dbReference>
<feature type="region of interest" description="Disordered" evidence="1">
    <location>
        <begin position="152"/>
        <end position="176"/>
    </location>
</feature>
<accession>A0AAN6YXC7</accession>
<reference evidence="2" key="1">
    <citation type="journal article" date="2023" name="Mol. Phylogenet. Evol.">
        <title>Genome-scale phylogeny and comparative genomics of the fungal order Sordariales.</title>
        <authorList>
            <person name="Hensen N."/>
            <person name="Bonometti L."/>
            <person name="Westerberg I."/>
            <person name="Brannstrom I.O."/>
            <person name="Guillou S."/>
            <person name="Cros-Aarteil S."/>
            <person name="Calhoun S."/>
            <person name="Haridas S."/>
            <person name="Kuo A."/>
            <person name="Mondo S."/>
            <person name="Pangilinan J."/>
            <person name="Riley R."/>
            <person name="LaButti K."/>
            <person name="Andreopoulos B."/>
            <person name="Lipzen A."/>
            <person name="Chen C."/>
            <person name="Yan M."/>
            <person name="Daum C."/>
            <person name="Ng V."/>
            <person name="Clum A."/>
            <person name="Steindorff A."/>
            <person name="Ohm R.A."/>
            <person name="Martin F."/>
            <person name="Silar P."/>
            <person name="Natvig D.O."/>
            <person name="Lalanne C."/>
            <person name="Gautier V."/>
            <person name="Ament-Velasquez S.L."/>
            <person name="Kruys A."/>
            <person name="Hutchinson M.I."/>
            <person name="Powell A.J."/>
            <person name="Barry K."/>
            <person name="Miller A.N."/>
            <person name="Grigoriev I.V."/>
            <person name="Debuchy R."/>
            <person name="Gladieux P."/>
            <person name="Hiltunen Thoren M."/>
            <person name="Johannesson H."/>
        </authorList>
    </citation>
    <scope>NUCLEOTIDE SEQUENCE</scope>
    <source>
        <strain evidence="2">CBS 508.74</strain>
    </source>
</reference>
<name>A0AAN6YXC7_9PEZI</name>
<evidence type="ECO:0000313" key="2">
    <source>
        <dbReference type="EMBL" id="KAK4117217.1"/>
    </source>
</evidence>
<proteinExistence type="predicted"/>
<gene>
    <name evidence="2" type="ORF">N656DRAFT_773287</name>
</gene>
<sequence length="176" mass="18514">MSLSILPVFHPYPLLAATLPSLLLLWAAVAFVTKSYPFSRAATEPNPDPTSRPKTTTDRKSDPPTPAESQSRPIPITSTVIPWRASFSFASMGARAPPFRLSGSVEARKGSSSDESLAASCSETESLYPGLYTTNGETVLAGVGGQFVPKGYPGAGPGTAGGGGDNVDRRRSRLSW</sequence>
<evidence type="ECO:0000313" key="3">
    <source>
        <dbReference type="Proteomes" id="UP001302812"/>
    </source>
</evidence>
<dbReference type="AlphaFoldDB" id="A0AAN6YXC7"/>
<dbReference type="RefSeq" id="XP_064674787.1">
    <property type="nucleotide sequence ID" value="XM_064814031.1"/>
</dbReference>
<dbReference type="GeneID" id="89938156"/>
<feature type="compositionally biased region" description="Gly residues" evidence="1">
    <location>
        <begin position="153"/>
        <end position="165"/>
    </location>
</feature>
<feature type="region of interest" description="Disordered" evidence="1">
    <location>
        <begin position="40"/>
        <end position="75"/>
    </location>
</feature>
<comment type="caution">
    <text evidence="2">The sequence shown here is derived from an EMBL/GenBank/DDBJ whole genome shotgun (WGS) entry which is preliminary data.</text>
</comment>
<organism evidence="2 3">
    <name type="scientific">Canariomyces notabilis</name>
    <dbReference type="NCBI Taxonomy" id="2074819"/>
    <lineage>
        <taxon>Eukaryota</taxon>
        <taxon>Fungi</taxon>
        <taxon>Dikarya</taxon>
        <taxon>Ascomycota</taxon>
        <taxon>Pezizomycotina</taxon>
        <taxon>Sordariomycetes</taxon>
        <taxon>Sordariomycetidae</taxon>
        <taxon>Sordariales</taxon>
        <taxon>Chaetomiaceae</taxon>
        <taxon>Canariomyces</taxon>
    </lineage>
</organism>
<protein>
    <submittedName>
        <fullName evidence="2">Uncharacterized protein</fullName>
    </submittedName>
</protein>
<keyword evidence="3" id="KW-1185">Reference proteome</keyword>